<evidence type="ECO:0000313" key="18">
    <source>
        <dbReference type="Proteomes" id="UP000276991"/>
    </source>
</evidence>
<keyword evidence="8" id="KW-0653">Protein transport</keyword>
<keyword evidence="18" id="KW-1185">Reference proteome</keyword>
<feature type="transmembrane region" description="Helical" evidence="15">
    <location>
        <begin position="457"/>
        <end position="481"/>
    </location>
</feature>
<evidence type="ECO:0000259" key="16">
    <source>
        <dbReference type="PROSITE" id="PS51072"/>
    </source>
</evidence>
<feature type="transmembrane region" description="Helical" evidence="15">
    <location>
        <begin position="739"/>
        <end position="761"/>
    </location>
</feature>
<dbReference type="InterPro" id="IPR018240">
    <property type="entry name" value="Clathrin_mu_CS"/>
</dbReference>
<dbReference type="InterPro" id="IPR036168">
    <property type="entry name" value="AP2_Mu_C_sf"/>
</dbReference>
<dbReference type="Gene3D" id="1.10.287.70">
    <property type="match status" value="1"/>
</dbReference>
<dbReference type="Gene3D" id="3.30.450.60">
    <property type="match status" value="1"/>
</dbReference>
<dbReference type="PROSITE" id="PS00991">
    <property type="entry name" value="CLAT_ADAPTOR_M_2"/>
    <property type="match status" value="1"/>
</dbReference>
<sequence length="921" mass="104197">MIGGLFVYNHKGEVLISRIYRDDVSRNAVDAFRVNVIHARQQVRSPVTNMARTSFFHIKRGNVWVCAVTRQNVNAAMVFEFLNRFADTMQSYFGKLNEENVKNNFVLIYELLDGSCNAAFVEILDFGYPQNTDPGVLKTFITQQGVRTASKEEQAQITSQVTGQIGWRREGIKYRRNELFLDVIEYVNLLMSQQGQVLSAHVAGKVAMKSYLSGMPECKFGINDKLTIESKGRAGSDDLTKSTRISVAIDDCQFHQCVKLTKFDTEHAISFIPPDGEYELMRYRTTKDIQLPFRVIPLVKVVVKSNFKPSLLAQKIEVRIPTPPNTSGVQLICMKGKAKIKRMGGLKESQISAEIDILSTGNAEKKKWNRPPVSMNFEVPFAPSGLKVRYLKVFEPKLNYSDHDVIKWRSESGNSLNGDEIPMEMDLTAAGPPLSDDESVTEHSRAQAKTIMYARMILPHVGLVVLLIVYLLIGAIVFRYLEAPNEVETRDRELRAIFGLRNDFHDMVWNLTVDSNSLFTRESLDLLGEQYFEALVLAMFEAYRNQFVNENHLLNKTNGDAMLWTYANSIFFATTVITTIGYGNLVPATQVGRITCICFALFGIPLLLVTIADIGKFLSDFLSFLYRTYRSFKRKVCRQSRRISHHYRDRSSSAQSSSVSTKAGSMNLNSIDINSESSCEDELRIPVVMVLFVLVAYTAIGGLLFRAWEGWQYFDAFYFCFITMATVGFGDIVPTEQMYMFFTMAYIIFGLALATMCIDLAGTEYIRKIHYLGTKMEGAKGAVMTGLQAGEHLLKHTGIEVIRTAGGKLVQVRGAVLNQKEARELGVEYILTDMHYQQKNILYEPLSPTVQRLVKSSNIKILPGDITEKDGYIMQNKSYDKPGGKYYRMFHRRRNYIHRLLVPSTGEVAAIVPILLKETDV</sequence>
<dbReference type="Pfam" id="PF07885">
    <property type="entry name" value="Ion_trans_2"/>
    <property type="match status" value="2"/>
</dbReference>
<keyword evidence="9 15" id="KW-1133">Transmembrane helix</keyword>
<dbReference type="GO" id="GO:0030131">
    <property type="term" value="C:clathrin adaptor complex"/>
    <property type="evidence" value="ECO:0007669"/>
    <property type="project" value="InterPro"/>
</dbReference>
<protein>
    <recommendedName>
        <fullName evidence="16">MHD domain-containing protein</fullName>
    </recommendedName>
</protein>
<evidence type="ECO:0000256" key="1">
    <source>
        <dbReference type="ARBA" id="ARBA00004141"/>
    </source>
</evidence>
<dbReference type="CDD" id="cd14836">
    <property type="entry name" value="AP2_Mu_N"/>
    <property type="match status" value="1"/>
</dbReference>
<evidence type="ECO:0000256" key="5">
    <source>
        <dbReference type="ARBA" id="ARBA00022475"/>
    </source>
</evidence>
<keyword evidence="10" id="KW-0406">Ion transport</keyword>
<dbReference type="InterPro" id="IPR028565">
    <property type="entry name" value="MHD"/>
</dbReference>
<dbReference type="InterPro" id="IPR043512">
    <property type="entry name" value="Mu2_C"/>
</dbReference>
<dbReference type="GO" id="GO:0005886">
    <property type="term" value="C:plasma membrane"/>
    <property type="evidence" value="ECO:0007669"/>
    <property type="project" value="UniProtKB-SubCell"/>
</dbReference>
<reference evidence="17 18" key="1">
    <citation type="submission" date="2018-08" db="EMBL/GenBank/DDBJ databases">
        <authorList>
            <person name="Laetsch R D."/>
            <person name="Stevens L."/>
            <person name="Kumar S."/>
            <person name="Blaxter L. M."/>
        </authorList>
    </citation>
    <scope>NUCLEOTIDE SEQUENCE [LARGE SCALE GENOMIC DNA]</scope>
</reference>
<dbReference type="InterPro" id="IPR001392">
    <property type="entry name" value="Clathrin_mu"/>
</dbReference>
<dbReference type="GO" id="GO:0006897">
    <property type="term" value="P:endocytosis"/>
    <property type="evidence" value="ECO:0007669"/>
    <property type="project" value="UniProtKB-KW"/>
</dbReference>
<keyword evidence="11 15" id="KW-0472">Membrane</keyword>
<dbReference type="SUPFAM" id="SSF64356">
    <property type="entry name" value="SNARE-like"/>
    <property type="match status" value="1"/>
</dbReference>
<evidence type="ECO:0000256" key="12">
    <source>
        <dbReference type="ARBA" id="ARBA00023176"/>
    </source>
</evidence>
<dbReference type="GO" id="GO:0030322">
    <property type="term" value="P:stabilization of membrane potential"/>
    <property type="evidence" value="ECO:0007669"/>
    <property type="project" value="TreeGrafter"/>
</dbReference>
<evidence type="ECO:0000256" key="7">
    <source>
        <dbReference type="ARBA" id="ARBA00022692"/>
    </source>
</evidence>
<evidence type="ECO:0000256" key="4">
    <source>
        <dbReference type="ARBA" id="ARBA00022448"/>
    </source>
</evidence>
<dbReference type="SUPFAM" id="SSF81324">
    <property type="entry name" value="Voltage-gated potassium channels"/>
    <property type="match status" value="2"/>
</dbReference>
<dbReference type="OrthoDB" id="297496at2759"/>
<accession>A0A498SBU3</accession>
<dbReference type="Proteomes" id="UP000276991">
    <property type="component" value="Unassembled WGS sequence"/>
</dbReference>
<dbReference type="GO" id="GO:0006886">
    <property type="term" value="P:intracellular protein transport"/>
    <property type="evidence" value="ECO:0007669"/>
    <property type="project" value="InterPro"/>
</dbReference>
<gene>
    <name evidence="17" type="ORF">NAV_LOCUS831</name>
</gene>
<dbReference type="PROSITE" id="PS51072">
    <property type="entry name" value="MHD"/>
    <property type="match status" value="1"/>
</dbReference>
<feature type="transmembrane region" description="Helical" evidence="15">
    <location>
        <begin position="896"/>
        <end position="916"/>
    </location>
</feature>
<evidence type="ECO:0000313" key="17">
    <source>
        <dbReference type="EMBL" id="VBB26001.1"/>
    </source>
</evidence>
<dbReference type="AlphaFoldDB" id="A0A498SBU3"/>
<evidence type="ECO:0000256" key="14">
    <source>
        <dbReference type="SAM" id="MobiDB-lite"/>
    </source>
</evidence>
<keyword evidence="5" id="KW-1003">Cell membrane</keyword>
<dbReference type="Pfam" id="PF00928">
    <property type="entry name" value="Adap_comp_sub"/>
    <property type="match status" value="1"/>
</dbReference>
<dbReference type="SUPFAM" id="SSF49447">
    <property type="entry name" value="Second domain of Mu2 adaptin subunit (ap50) of ap2 adaptor"/>
    <property type="match status" value="1"/>
</dbReference>
<evidence type="ECO:0000256" key="13">
    <source>
        <dbReference type="ARBA" id="ARBA00023303"/>
    </source>
</evidence>
<dbReference type="InterPro" id="IPR003280">
    <property type="entry name" value="2pore_dom_K_chnl"/>
</dbReference>
<dbReference type="GO" id="GO:0022841">
    <property type="term" value="F:potassium ion leak channel activity"/>
    <property type="evidence" value="ECO:0007669"/>
    <property type="project" value="TreeGrafter"/>
</dbReference>
<evidence type="ECO:0000256" key="3">
    <source>
        <dbReference type="ARBA" id="ARBA00004277"/>
    </source>
</evidence>
<feature type="transmembrane region" description="Helical" evidence="15">
    <location>
        <begin position="716"/>
        <end position="733"/>
    </location>
</feature>
<evidence type="ECO:0000256" key="6">
    <source>
        <dbReference type="ARBA" id="ARBA00022583"/>
    </source>
</evidence>
<dbReference type="PANTHER" id="PTHR11003:SF98">
    <property type="entry name" value="POTASSIUM CHANNEL DOMAIN-CONTAINING PROTEIN"/>
    <property type="match status" value="1"/>
</dbReference>
<dbReference type="GO" id="GO:0005905">
    <property type="term" value="C:clathrin-coated pit"/>
    <property type="evidence" value="ECO:0007669"/>
    <property type="project" value="UniProtKB-KW"/>
</dbReference>
<dbReference type="PANTHER" id="PTHR11003">
    <property type="entry name" value="POTASSIUM CHANNEL, SUBFAMILY K"/>
    <property type="match status" value="1"/>
</dbReference>
<name>A0A498SBU3_ACAVI</name>
<keyword evidence="7 15" id="KW-0812">Transmembrane</keyword>
<keyword evidence="6" id="KW-0254">Endocytosis</keyword>
<dbReference type="CDD" id="cd09251">
    <property type="entry name" value="AP-2_Mu2_Cterm"/>
    <property type="match status" value="1"/>
</dbReference>
<evidence type="ECO:0000256" key="11">
    <source>
        <dbReference type="ARBA" id="ARBA00023136"/>
    </source>
</evidence>
<dbReference type="InterPro" id="IPR011012">
    <property type="entry name" value="Longin-like_dom_sf"/>
</dbReference>
<feature type="region of interest" description="Disordered" evidence="14">
    <location>
        <begin position="643"/>
        <end position="662"/>
    </location>
</feature>
<evidence type="ECO:0000256" key="10">
    <source>
        <dbReference type="ARBA" id="ARBA00023065"/>
    </source>
</evidence>
<keyword evidence="12" id="KW-0168">Coated pit</keyword>
<dbReference type="STRING" id="6277.A0A498SBU3"/>
<evidence type="ECO:0000256" key="15">
    <source>
        <dbReference type="SAM" id="Phobius"/>
    </source>
</evidence>
<organism evidence="17 18">
    <name type="scientific">Acanthocheilonema viteae</name>
    <name type="common">Filarial nematode worm</name>
    <name type="synonym">Dipetalonema viteae</name>
    <dbReference type="NCBI Taxonomy" id="6277"/>
    <lineage>
        <taxon>Eukaryota</taxon>
        <taxon>Metazoa</taxon>
        <taxon>Ecdysozoa</taxon>
        <taxon>Nematoda</taxon>
        <taxon>Chromadorea</taxon>
        <taxon>Rhabditida</taxon>
        <taxon>Spirurina</taxon>
        <taxon>Spiruromorpha</taxon>
        <taxon>Filarioidea</taxon>
        <taxon>Onchocercidae</taxon>
        <taxon>Acanthocheilonema</taxon>
    </lineage>
</organism>
<comment type="subcellular location">
    <subcellularLocation>
        <location evidence="2">Cell membrane</location>
    </subcellularLocation>
    <subcellularLocation>
        <location evidence="3">Membrane</location>
        <location evidence="3">Coated pit</location>
        <topology evidence="3">Peripheral membrane protein</topology>
        <orientation evidence="3">Cytoplasmic side</orientation>
    </subcellularLocation>
    <subcellularLocation>
        <location evidence="1">Membrane</location>
        <topology evidence="1">Multi-pass membrane protein</topology>
    </subcellularLocation>
</comment>
<keyword evidence="4" id="KW-0813">Transport</keyword>
<dbReference type="EMBL" id="UPTC01000059">
    <property type="protein sequence ID" value="VBB26001.1"/>
    <property type="molecule type" value="Genomic_DNA"/>
</dbReference>
<dbReference type="Gene3D" id="2.60.40.1170">
    <property type="entry name" value="Mu homology domain, subdomain B"/>
    <property type="match status" value="2"/>
</dbReference>
<keyword evidence="13" id="KW-0407">Ion channel</keyword>
<feature type="transmembrane region" description="Helical" evidence="15">
    <location>
        <begin position="594"/>
        <end position="615"/>
    </location>
</feature>
<feature type="transmembrane region" description="Helical" evidence="15">
    <location>
        <begin position="685"/>
        <end position="704"/>
    </location>
</feature>
<feature type="transmembrane region" description="Helical" evidence="15">
    <location>
        <begin position="563"/>
        <end position="582"/>
    </location>
</feature>
<feature type="domain" description="MHD" evidence="16">
    <location>
        <begin position="176"/>
        <end position="418"/>
    </location>
</feature>
<dbReference type="PRINTS" id="PR00314">
    <property type="entry name" value="CLATHRINADPT"/>
</dbReference>
<evidence type="ECO:0000256" key="8">
    <source>
        <dbReference type="ARBA" id="ARBA00022927"/>
    </source>
</evidence>
<dbReference type="FunFam" id="3.30.450.60:FF:000002">
    <property type="entry name" value="AP-2 complex subunit mu, putative"/>
    <property type="match status" value="1"/>
</dbReference>
<proteinExistence type="predicted"/>
<evidence type="ECO:0000256" key="2">
    <source>
        <dbReference type="ARBA" id="ARBA00004236"/>
    </source>
</evidence>
<evidence type="ECO:0000256" key="9">
    <source>
        <dbReference type="ARBA" id="ARBA00022989"/>
    </source>
</evidence>
<dbReference type="GO" id="GO:0015271">
    <property type="term" value="F:outward rectifier potassium channel activity"/>
    <property type="evidence" value="ECO:0007669"/>
    <property type="project" value="TreeGrafter"/>
</dbReference>
<dbReference type="InterPro" id="IPR043532">
    <property type="entry name" value="AP2_Mu_N"/>
</dbReference>
<dbReference type="PROSITE" id="PS00990">
    <property type="entry name" value="CLAT_ADAPTOR_M_1"/>
    <property type="match status" value="1"/>
</dbReference>
<dbReference type="InterPro" id="IPR013099">
    <property type="entry name" value="K_chnl_dom"/>
</dbReference>